<dbReference type="Proteomes" id="UP000751190">
    <property type="component" value="Unassembled WGS sequence"/>
</dbReference>
<evidence type="ECO:0000256" key="1">
    <source>
        <dbReference type="SAM" id="MobiDB-lite"/>
    </source>
</evidence>
<protein>
    <submittedName>
        <fullName evidence="3">Uncharacterized protein</fullName>
    </submittedName>
</protein>
<dbReference type="EMBL" id="JAGTXO010000072">
    <property type="protein sequence ID" value="KAG8457386.1"/>
    <property type="molecule type" value="Genomic_DNA"/>
</dbReference>
<evidence type="ECO:0000256" key="2">
    <source>
        <dbReference type="SAM" id="Phobius"/>
    </source>
</evidence>
<feature type="compositionally biased region" description="Pro residues" evidence="1">
    <location>
        <begin position="386"/>
        <end position="402"/>
    </location>
</feature>
<feature type="transmembrane region" description="Helical" evidence="2">
    <location>
        <begin position="536"/>
        <end position="558"/>
    </location>
</feature>
<organism evidence="3 4">
    <name type="scientific">Diacronema lutheri</name>
    <name type="common">Unicellular marine alga</name>
    <name type="synonym">Monochrysis lutheri</name>
    <dbReference type="NCBI Taxonomy" id="2081491"/>
    <lineage>
        <taxon>Eukaryota</taxon>
        <taxon>Haptista</taxon>
        <taxon>Haptophyta</taxon>
        <taxon>Pavlovophyceae</taxon>
        <taxon>Pavlovales</taxon>
        <taxon>Pavlovaceae</taxon>
        <taxon>Diacronema</taxon>
    </lineage>
</organism>
<name>A0A8J6C3G5_DIALT</name>
<feature type="region of interest" description="Disordered" evidence="1">
    <location>
        <begin position="562"/>
        <end position="585"/>
    </location>
</feature>
<comment type="caution">
    <text evidence="3">The sequence shown here is derived from an EMBL/GenBank/DDBJ whole genome shotgun (WGS) entry which is preliminary data.</text>
</comment>
<keyword evidence="2" id="KW-0472">Membrane</keyword>
<feature type="region of interest" description="Disordered" evidence="1">
    <location>
        <begin position="374"/>
        <end position="424"/>
    </location>
</feature>
<gene>
    <name evidence="3" type="ORF">KFE25_005067</name>
</gene>
<evidence type="ECO:0000313" key="3">
    <source>
        <dbReference type="EMBL" id="KAG8457386.1"/>
    </source>
</evidence>
<keyword evidence="2" id="KW-1133">Transmembrane helix</keyword>
<reference evidence="3" key="1">
    <citation type="submission" date="2021-05" db="EMBL/GenBank/DDBJ databases">
        <title>The genome of the haptophyte Pavlova lutheri (Diacronema luteri, Pavlovales) - a model for lipid biosynthesis in eukaryotic algae.</title>
        <authorList>
            <person name="Hulatt C.J."/>
            <person name="Posewitz M.C."/>
        </authorList>
    </citation>
    <scope>NUCLEOTIDE SEQUENCE</scope>
    <source>
        <strain evidence="3">NIVA-4/92</strain>
    </source>
</reference>
<dbReference type="OrthoDB" id="10612642at2759"/>
<keyword evidence="4" id="KW-1185">Reference proteome</keyword>
<dbReference type="AlphaFoldDB" id="A0A8J6C3G5"/>
<accession>A0A8J6C3G5</accession>
<proteinExistence type="predicted"/>
<keyword evidence="2" id="KW-0812">Transmembrane</keyword>
<sequence length="585" mass="62475">MVARRTSGAVEPSSREVQSLRGEMARVGVRYTSLVETLPRAAKRDPLDGVWCVSRIDGASRVTRRNVYRLVAFSPRHQSRTLTLLSTDTGVAANFDVARAGADGLGAIVAVGGGSDAHEPGRGFSARADAKGRNLTLAPVELFPAESAWQRVLDGAWLAHDARWRRLMPTWGARPPGCVDAHAAPSCNFDGKFSLAPLHGRWLLFARANQLRSGGRFVQVARSAGADVRGPYGAYRLLRFAGFEPLAPPRLHNVYFGAVRPHPTQRGLLVGLFPVNTGEDGTPNGNRGGNISLALSADGVRWTRLVPLLWTDGEEGRTHDHPVSGLVDFGNALHFYVHHSVPAIAHTAQEDGHLREYVLRPAVVAELAREARAVRAAAPRRRRRPPPPPAPPPPRSPPPRPPYAAAAAAPPPPSRARTPRATRPNWARRALSELACRACQLWRAAYRECAAPADDALGVGGRWARFCGCGCCARGSIALSHVLAVSCAEASAPLRALLDASPRARLDLVRYAPRARTGEPGAPPPVAPRTGAHGGVGALAVLGVGAAMLVAQLARALAARRRRRRRGARADDDTGEKGTLITADS</sequence>
<feature type="compositionally biased region" description="Low complexity" evidence="1">
    <location>
        <begin position="415"/>
        <end position="424"/>
    </location>
</feature>
<evidence type="ECO:0000313" key="4">
    <source>
        <dbReference type="Proteomes" id="UP000751190"/>
    </source>
</evidence>